<keyword evidence="5" id="KW-0732">Signal</keyword>
<reference evidence="12" key="1">
    <citation type="journal article" date="2019" name="Int. J. Syst. Evol. Microbiol.">
        <title>The Global Catalogue of Microorganisms (GCM) 10K type strain sequencing project: providing services to taxonomists for standard genome sequencing and annotation.</title>
        <authorList>
            <consortium name="The Broad Institute Genomics Platform"/>
            <consortium name="The Broad Institute Genome Sequencing Center for Infectious Disease"/>
            <person name="Wu L."/>
            <person name="Ma J."/>
        </authorList>
    </citation>
    <scope>NUCLEOTIDE SEQUENCE [LARGE SCALE GENOMIC DNA]</scope>
    <source>
        <strain evidence="12">NBRC 111981</strain>
    </source>
</reference>
<feature type="domain" description="Cytochrome c" evidence="10">
    <location>
        <begin position="328"/>
        <end position="415"/>
    </location>
</feature>
<evidence type="ECO:0000256" key="5">
    <source>
        <dbReference type="ARBA" id="ARBA00022729"/>
    </source>
</evidence>
<sequence length="434" mass="45755">MKRFLLVLVILVLIGAGAYLYLNRSDSSTGTAPAIAGAPPTANVLARGEYLTKAADCAACHSVPGSGKAFAGGVPFRLPFGTIYSSNITADAATGIGSWSDDDFVRALHDGIGKGGEHLYPAFPYSSYTLLSRSDVLAIKAYLFSLPKISQPNRLNDLSFPYNQRWAIGFWNAAFFKSQRFQPDAAQSAQWNSGKYLATALGHCAECHTPRNAAFALDHSQEFSGEVLQGWRAYNITSDPVHGIGAWSDGDIASYFSTGHADGHGSASGPMAEAVENSLRFLQPPDTGALVAYLRSAPALAGKDPIAVDAKPAPALASSDYASSGDAQADAQGLKLFEGACASCHQWNGKGQQTPYASLLGARGVNDVHGSNITQVLLHGSSLRGEGANVFMPGFGNAYSNTEIAALSNYVIGHFGNKQGTVTPDDVAERRKQL</sequence>
<name>A0ABQ5XA15_9GAMM</name>
<dbReference type="InterPro" id="IPR036909">
    <property type="entry name" value="Cyt_c-like_dom_sf"/>
</dbReference>
<feature type="domain" description="Cytochrome c" evidence="10">
    <location>
        <begin position="43"/>
        <end position="147"/>
    </location>
</feature>
<dbReference type="EMBL" id="BSOA01000006">
    <property type="protein sequence ID" value="GLQ87499.1"/>
    <property type="molecule type" value="Genomic_DNA"/>
</dbReference>
<keyword evidence="6" id="KW-0677">Repeat</keyword>
<dbReference type="SUPFAM" id="SSF46626">
    <property type="entry name" value="Cytochrome c"/>
    <property type="match status" value="3"/>
</dbReference>
<dbReference type="RefSeq" id="WP_284330945.1">
    <property type="nucleotide sequence ID" value="NZ_BSOA01000006.1"/>
</dbReference>
<dbReference type="Proteomes" id="UP001156627">
    <property type="component" value="Unassembled WGS sequence"/>
</dbReference>
<dbReference type="Gene3D" id="1.10.760.10">
    <property type="entry name" value="Cytochrome c-like domain"/>
    <property type="match status" value="2"/>
</dbReference>
<gene>
    <name evidence="11" type="ORF">GCM10007898_10650</name>
</gene>
<accession>A0ABQ5XA15</accession>
<evidence type="ECO:0000256" key="6">
    <source>
        <dbReference type="ARBA" id="ARBA00022737"/>
    </source>
</evidence>
<organism evidence="11 12">
    <name type="scientific">Dyella flagellata</name>
    <dbReference type="NCBI Taxonomy" id="1867833"/>
    <lineage>
        <taxon>Bacteria</taxon>
        <taxon>Pseudomonadati</taxon>
        <taxon>Pseudomonadota</taxon>
        <taxon>Gammaproteobacteria</taxon>
        <taxon>Lysobacterales</taxon>
        <taxon>Rhodanobacteraceae</taxon>
        <taxon>Dyella</taxon>
    </lineage>
</organism>
<evidence type="ECO:0000313" key="11">
    <source>
        <dbReference type="EMBL" id="GLQ87499.1"/>
    </source>
</evidence>
<evidence type="ECO:0000259" key="10">
    <source>
        <dbReference type="PROSITE" id="PS51007"/>
    </source>
</evidence>
<keyword evidence="12" id="KW-1185">Reference proteome</keyword>
<proteinExistence type="predicted"/>
<evidence type="ECO:0000256" key="8">
    <source>
        <dbReference type="ARBA" id="ARBA00023136"/>
    </source>
</evidence>
<evidence type="ECO:0000256" key="4">
    <source>
        <dbReference type="ARBA" id="ARBA00022723"/>
    </source>
</evidence>
<comment type="subcellular location">
    <subcellularLocation>
        <location evidence="1">Cell membrane</location>
    </subcellularLocation>
</comment>
<protein>
    <submittedName>
        <fullName evidence="11">Alcohol dehydrogenase</fullName>
    </submittedName>
</protein>
<evidence type="ECO:0000256" key="1">
    <source>
        <dbReference type="ARBA" id="ARBA00004236"/>
    </source>
</evidence>
<dbReference type="PANTHER" id="PTHR35008">
    <property type="entry name" value="BLL4482 PROTEIN-RELATED"/>
    <property type="match status" value="1"/>
</dbReference>
<keyword evidence="4 9" id="KW-0479">Metal-binding</keyword>
<keyword evidence="7 9" id="KW-0408">Iron</keyword>
<keyword evidence="8" id="KW-0472">Membrane</keyword>
<comment type="caution">
    <text evidence="11">The sequence shown here is derived from an EMBL/GenBank/DDBJ whole genome shotgun (WGS) entry which is preliminary data.</text>
</comment>
<evidence type="ECO:0000256" key="7">
    <source>
        <dbReference type="ARBA" id="ARBA00023004"/>
    </source>
</evidence>
<evidence type="ECO:0000256" key="3">
    <source>
        <dbReference type="ARBA" id="ARBA00022617"/>
    </source>
</evidence>
<dbReference type="InterPro" id="IPR051459">
    <property type="entry name" value="Cytochrome_c-type_DH"/>
</dbReference>
<keyword evidence="2" id="KW-1003">Cell membrane</keyword>
<dbReference type="PANTHER" id="PTHR35008:SF8">
    <property type="entry name" value="ALCOHOL DEHYDROGENASE CYTOCHROME C SUBUNIT"/>
    <property type="match status" value="1"/>
</dbReference>
<evidence type="ECO:0000256" key="9">
    <source>
        <dbReference type="PROSITE-ProRule" id="PRU00433"/>
    </source>
</evidence>
<evidence type="ECO:0000313" key="12">
    <source>
        <dbReference type="Proteomes" id="UP001156627"/>
    </source>
</evidence>
<dbReference type="InterPro" id="IPR014353">
    <property type="entry name" value="Membr-bd_ADH_cyt_c"/>
</dbReference>
<dbReference type="PROSITE" id="PS51007">
    <property type="entry name" value="CYTC"/>
    <property type="match status" value="3"/>
</dbReference>
<evidence type="ECO:0000256" key="2">
    <source>
        <dbReference type="ARBA" id="ARBA00022475"/>
    </source>
</evidence>
<dbReference type="InterPro" id="IPR009056">
    <property type="entry name" value="Cyt_c-like_dom"/>
</dbReference>
<dbReference type="Pfam" id="PF00034">
    <property type="entry name" value="Cytochrom_C"/>
    <property type="match status" value="2"/>
</dbReference>
<feature type="domain" description="Cytochrome c" evidence="10">
    <location>
        <begin position="189"/>
        <end position="298"/>
    </location>
</feature>
<dbReference type="PIRSF" id="PIRSF000018">
    <property type="entry name" value="Mb_ADH_cyt_c"/>
    <property type="match status" value="1"/>
</dbReference>
<keyword evidence="3 9" id="KW-0349">Heme</keyword>